<evidence type="ECO:0000259" key="1">
    <source>
        <dbReference type="Pfam" id="PF01551"/>
    </source>
</evidence>
<accession>A0A448IFH8</accession>
<dbReference type="PANTHER" id="PTHR21666">
    <property type="entry name" value="PEPTIDASE-RELATED"/>
    <property type="match status" value="1"/>
</dbReference>
<dbReference type="PANTHER" id="PTHR21666:SF270">
    <property type="entry name" value="MUREIN HYDROLASE ACTIVATOR ENVC"/>
    <property type="match status" value="1"/>
</dbReference>
<sequence>MPASDGKVHLAYELQLTNTLDQDVTLTSVDVRAGGETLLSLPADRLAYWTRIIGSSTPTTTLGPAQSAYVWLDVALAPDQAVPEQLSHTVGITVPRPILPLFPGTMTEDIAPVTVQTREPVVISPPLPGPNWLNGDSCCDMTAHRMALNPINGEVWAAERFAIDYVQLGPDGRVFTGEKSDVGSYPYFGTDILAVGDGPVVSVLDGLPEQVPGTAPTGLTLEQYGGNHVVQDLGGGNYAFYAHMQTGSVKVKPGDRLSTGQVIGALGNSGNTDAPHLHFHVMSTPDPLRSDGLPFVFSSYRLDSRVTGDLDGLLNGEPAALVPGFAPRDEKDTSPLVDDVMTYADR</sequence>
<dbReference type="Proteomes" id="UP000279306">
    <property type="component" value="Chromosome"/>
</dbReference>
<evidence type="ECO:0000313" key="3">
    <source>
        <dbReference type="Proteomes" id="UP000279306"/>
    </source>
</evidence>
<dbReference type="KEGG" id="mauu:NCTC10437_00214"/>
<dbReference type="SUPFAM" id="SSF51261">
    <property type="entry name" value="Duplicated hybrid motif"/>
    <property type="match status" value="1"/>
</dbReference>
<dbReference type="InterPro" id="IPR016047">
    <property type="entry name" value="M23ase_b-sheet_dom"/>
</dbReference>
<dbReference type="STRING" id="1791.GCA_001049355_05648"/>
<organism evidence="2 3">
    <name type="scientific">Mycolicibacterium aurum</name>
    <name type="common">Mycobacterium aurum</name>
    <dbReference type="NCBI Taxonomy" id="1791"/>
    <lineage>
        <taxon>Bacteria</taxon>
        <taxon>Bacillati</taxon>
        <taxon>Actinomycetota</taxon>
        <taxon>Actinomycetes</taxon>
        <taxon>Mycobacteriales</taxon>
        <taxon>Mycobacteriaceae</taxon>
        <taxon>Mycolicibacterium</taxon>
    </lineage>
</organism>
<dbReference type="InterPro" id="IPR011055">
    <property type="entry name" value="Dup_hybrid_motif"/>
</dbReference>
<dbReference type="InterPro" id="IPR050570">
    <property type="entry name" value="Cell_wall_metabolism_enzyme"/>
</dbReference>
<dbReference type="GO" id="GO:0004222">
    <property type="term" value="F:metalloendopeptidase activity"/>
    <property type="evidence" value="ECO:0007669"/>
    <property type="project" value="TreeGrafter"/>
</dbReference>
<dbReference type="Pfam" id="PF01551">
    <property type="entry name" value="Peptidase_M23"/>
    <property type="match status" value="1"/>
</dbReference>
<dbReference type="EC" id="3.4.24.75" evidence="2"/>
<dbReference type="Gene3D" id="2.70.70.10">
    <property type="entry name" value="Glucose Permease (Domain IIA)"/>
    <property type="match status" value="1"/>
</dbReference>
<name>A0A448IFH8_MYCAU</name>
<feature type="domain" description="M23ase beta-sheet core" evidence="1">
    <location>
        <begin position="189"/>
        <end position="284"/>
    </location>
</feature>
<keyword evidence="3" id="KW-1185">Reference proteome</keyword>
<gene>
    <name evidence="2" type="ORF">NCTC10437_00214</name>
</gene>
<dbReference type="AlphaFoldDB" id="A0A448IFH8"/>
<reference evidence="2 3" key="1">
    <citation type="submission" date="2018-12" db="EMBL/GenBank/DDBJ databases">
        <authorList>
            <consortium name="Pathogen Informatics"/>
        </authorList>
    </citation>
    <scope>NUCLEOTIDE SEQUENCE [LARGE SCALE GENOMIC DNA]</scope>
    <source>
        <strain evidence="2 3">NCTC10437</strain>
    </source>
</reference>
<keyword evidence="2" id="KW-0378">Hydrolase</keyword>
<dbReference type="CDD" id="cd12797">
    <property type="entry name" value="M23_peptidase"/>
    <property type="match status" value="1"/>
</dbReference>
<protein>
    <submittedName>
        <fullName evidence="2">Metalloendopeptidase-like membrane protein</fullName>
        <ecNumber evidence="2">3.4.24.75</ecNumber>
    </submittedName>
</protein>
<proteinExistence type="predicted"/>
<evidence type="ECO:0000313" key="2">
    <source>
        <dbReference type="EMBL" id="VEG51108.1"/>
    </source>
</evidence>
<dbReference type="EMBL" id="LR134356">
    <property type="protein sequence ID" value="VEG51108.1"/>
    <property type="molecule type" value="Genomic_DNA"/>
</dbReference>